<evidence type="ECO:0000313" key="2">
    <source>
        <dbReference type="EMBL" id="KAK9158790.1"/>
    </source>
</evidence>
<gene>
    <name evidence="2" type="ORF">Scep_005364</name>
</gene>
<protein>
    <submittedName>
        <fullName evidence="2">Uncharacterized protein</fullName>
    </submittedName>
</protein>
<dbReference type="GO" id="GO:0019104">
    <property type="term" value="F:DNA N-glycosylase activity"/>
    <property type="evidence" value="ECO:0007669"/>
    <property type="project" value="InterPro"/>
</dbReference>
<dbReference type="InterPro" id="IPR023170">
    <property type="entry name" value="HhH_base_excis_C"/>
</dbReference>
<reference evidence="2 3" key="1">
    <citation type="submission" date="2024-01" db="EMBL/GenBank/DDBJ databases">
        <title>Genome assemblies of Stephania.</title>
        <authorList>
            <person name="Yang L."/>
        </authorList>
    </citation>
    <scope>NUCLEOTIDE SEQUENCE [LARGE SCALE GENOMIC DNA]</scope>
    <source>
        <strain evidence="2">JXDWG</strain>
        <tissue evidence="2">Leaf</tissue>
    </source>
</reference>
<dbReference type="InterPro" id="IPR003651">
    <property type="entry name" value="Endonuclease3_FeS-loop_motif"/>
</dbReference>
<sequence>MGTTPAIARVPSIAPVGNVFCTKSKPNCNACPMRAECKHFASAFASARLALPAPEQKGIVSSNVPFTTSHNTFASFNPMNQPLPLPIPEVGVPFEPVPRTNNHEPIIEVPASPESHDQCTTESDFEDTFYEEDPDEIPTIKLNIEDFALNLQNYMQANMELQEGDMSKALVALTPEVASIPTPKLKNVTRLRTEHQVICLRERIRPEKPCSSSSHGEVSLPGEQVAQGKGKSK</sequence>
<dbReference type="SUPFAM" id="SSF48150">
    <property type="entry name" value="DNA-glycosylase"/>
    <property type="match status" value="1"/>
</dbReference>
<dbReference type="PANTHER" id="PTHR46213:SF13">
    <property type="entry name" value="DEMETER-LIKE PROTEIN 2-RELATED"/>
    <property type="match status" value="1"/>
</dbReference>
<keyword evidence="3" id="KW-1185">Reference proteome</keyword>
<evidence type="ECO:0000313" key="3">
    <source>
        <dbReference type="Proteomes" id="UP001419268"/>
    </source>
</evidence>
<dbReference type="Proteomes" id="UP001419268">
    <property type="component" value="Unassembled WGS sequence"/>
</dbReference>
<dbReference type="AlphaFoldDB" id="A0AAP0KWR6"/>
<proteinExistence type="predicted"/>
<dbReference type="SMART" id="SM00525">
    <property type="entry name" value="FES"/>
    <property type="match status" value="1"/>
</dbReference>
<dbReference type="EMBL" id="JBBNAG010000002">
    <property type="protein sequence ID" value="KAK9158790.1"/>
    <property type="molecule type" value="Genomic_DNA"/>
</dbReference>
<dbReference type="InterPro" id="IPR011257">
    <property type="entry name" value="DNA_glycosylase"/>
</dbReference>
<name>A0AAP0KWR6_9MAGN</name>
<organism evidence="2 3">
    <name type="scientific">Stephania cephalantha</name>
    <dbReference type="NCBI Taxonomy" id="152367"/>
    <lineage>
        <taxon>Eukaryota</taxon>
        <taxon>Viridiplantae</taxon>
        <taxon>Streptophyta</taxon>
        <taxon>Embryophyta</taxon>
        <taxon>Tracheophyta</taxon>
        <taxon>Spermatophyta</taxon>
        <taxon>Magnoliopsida</taxon>
        <taxon>Ranunculales</taxon>
        <taxon>Menispermaceae</taxon>
        <taxon>Menispermoideae</taxon>
        <taxon>Cissampelideae</taxon>
        <taxon>Stephania</taxon>
    </lineage>
</organism>
<feature type="region of interest" description="Disordered" evidence="1">
    <location>
        <begin position="206"/>
        <end position="233"/>
    </location>
</feature>
<comment type="caution">
    <text evidence="2">The sequence shown here is derived from an EMBL/GenBank/DDBJ whole genome shotgun (WGS) entry which is preliminary data.</text>
</comment>
<evidence type="ECO:0000256" key="1">
    <source>
        <dbReference type="SAM" id="MobiDB-lite"/>
    </source>
</evidence>
<dbReference type="InterPro" id="IPR044811">
    <property type="entry name" value="DME/ROS1"/>
</dbReference>
<dbReference type="GO" id="GO:0141166">
    <property type="term" value="P:chromosomal 5-methylcytosine DNA demethylation pathway"/>
    <property type="evidence" value="ECO:0007669"/>
    <property type="project" value="InterPro"/>
</dbReference>
<accession>A0AAP0KWR6</accession>
<dbReference type="GO" id="GO:0035514">
    <property type="term" value="F:DNA demethylase activity"/>
    <property type="evidence" value="ECO:0007669"/>
    <property type="project" value="InterPro"/>
</dbReference>
<dbReference type="GO" id="GO:0006281">
    <property type="term" value="P:DNA repair"/>
    <property type="evidence" value="ECO:0007669"/>
    <property type="project" value="InterPro"/>
</dbReference>
<dbReference type="Gene3D" id="1.10.1670.10">
    <property type="entry name" value="Helix-hairpin-Helix base-excision DNA repair enzymes (C-terminal)"/>
    <property type="match status" value="1"/>
</dbReference>
<dbReference type="GO" id="GO:0051539">
    <property type="term" value="F:4 iron, 4 sulfur cluster binding"/>
    <property type="evidence" value="ECO:0007669"/>
    <property type="project" value="InterPro"/>
</dbReference>
<dbReference type="PANTHER" id="PTHR46213">
    <property type="entry name" value="TRANSCRIPTIONAL ACTIVATOR DEMETER"/>
    <property type="match status" value="1"/>
</dbReference>